<proteinExistence type="predicted"/>
<reference evidence="5" key="1">
    <citation type="submission" date="2025-08" db="UniProtKB">
        <authorList>
            <consortium name="RefSeq"/>
        </authorList>
    </citation>
    <scope>IDENTIFICATION</scope>
    <source>
        <tissue evidence="5">Gonads</tissue>
    </source>
</reference>
<name>A0A2R2MRS9_LINAN</name>
<feature type="region of interest" description="Disordered" evidence="1">
    <location>
        <begin position="340"/>
        <end position="406"/>
    </location>
</feature>
<dbReference type="AlphaFoldDB" id="A0A2R2MRS9"/>
<keyword evidence="4" id="KW-1185">Reference proteome</keyword>
<dbReference type="GeneID" id="106150787"/>
<dbReference type="STRING" id="7574.A0A2R2MRS9"/>
<feature type="domain" description="Chitin-binding type-4" evidence="3">
    <location>
        <begin position="30"/>
        <end position="221"/>
    </location>
</feature>
<dbReference type="InterPro" id="IPR004302">
    <property type="entry name" value="Cellulose/chitin-bd_N"/>
</dbReference>
<dbReference type="RefSeq" id="XP_023932961.1">
    <property type="nucleotide sequence ID" value="XM_024077193.1"/>
</dbReference>
<accession>A0A2R2MRS9</accession>
<feature type="chain" id="PRO_5015171099" evidence="2">
    <location>
        <begin position="30"/>
        <end position="676"/>
    </location>
</feature>
<evidence type="ECO:0000256" key="2">
    <source>
        <dbReference type="SAM" id="SignalP"/>
    </source>
</evidence>
<evidence type="ECO:0000313" key="5">
    <source>
        <dbReference type="RefSeq" id="XP_023932961.1"/>
    </source>
</evidence>
<evidence type="ECO:0000259" key="3">
    <source>
        <dbReference type="Pfam" id="PF03067"/>
    </source>
</evidence>
<gene>
    <name evidence="5" type="primary">LOC106150787</name>
</gene>
<evidence type="ECO:0000313" key="4">
    <source>
        <dbReference type="Proteomes" id="UP000085678"/>
    </source>
</evidence>
<dbReference type="Pfam" id="PF03067">
    <property type="entry name" value="LPMO_10"/>
    <property type="match status" value="2"/>
</dbReference>
<dbReference type="OrthoDB" id="64893at2759"/>
<organism evidence="4 5">
    <name type="scientific">Lingula anatina</name>
    <name type="common">Brachiopod</name>
    <name type="synonym">Lingula unguis</name>
    <dbReference type="NCBI Taxonomy" id="7574"/>
    <lineage>
        <taxon>Eukaryota</taxon>
        <taxon>Metazoa</taxon>
        <taxon>Spiralia</taxon>
        <taxon>Lophotrochozoa</taxon>
        <taxon>Brachiopoda</taxon>
        <taxon>Linguliformea</taxon>
        <taxon>Lingulata</taxon>
        <taxon>Lingulida</taxon>
        <taxon>Linguloidea</taxon>
        <taxon>Lingulidae</taxon>
        <taxon>Lingula</taxon>
    </lineage>
</organism>
<sequence>MQLQYLRMKSTVMVILLVVLNDLLHTVRGHGMLLDPPQRSSLWRFRRDVQTNYNDNQLFCGGFQVQFEQNGGKCGVCGDPWDGPRENEPPGIYAQPIISGAYSRGDVIKVHVKLTANHWGWFEFRLCPNDNFYKTVTQACLDRHLLRLADGTGTRWHIPRTAPFQSDFYILLKLPEYVFCEKQCVMQWMYNTGNSWGRDPVTLESCIGCGNQENFINCADVTISEQSPTVLPASGSRGCIGRPRGQHNGVFGAILYCRDTCTADVCDTRYCVCKTMSAENEGSLYRHCHPWPRRSFYTKYGSTNSLGYCRNHCSLSSLCATQSNWCFCGAEPFRGYNSTELRTPGEEIDPIPQKIHYPVDNSHDQGSPDAQDGLKPLPPPLTLDTPKPEHSTETQSAKMECVPKGKWKSRPGTNKWCRELCPESPAGCSRPGLMVVCTCKLKDMVLILYQVAGVIYVCPGGSRGWVCPGGSREMHQQGLAGVFKMNNLYYKHRGGRRHCVLLVAAIWTVVAVDVVQGNGRLVSPPMRSSAWRFGFPTPRNYDDHALNCGGWHNLWEVNNGHCGVCGDPFQGPRDNEAGGRFATGYLTAVFTQGQTIQTVIEYTANKLGGWIEFRVCPVENETVPVTQACLDQHLLRFMDGSARHPLPVNFTTGYHSYSLQLPYDVHGFHCVLQWNQ</sequence>
<feature type="signal peptide" evidence="2">
    <location>
        <begin position="1"/>
        <end position="29"/>
    </location>
</feature>
<dbReference type="InParanoid" id="A0A2R2MRS9"/>
<dbReference type="Proteomes" id="UP000085678">
    <property type="component" value="Unplaced"/>
</dbReference>
<dbReference type="KEGG" id="lak:106150787"/>
<protein>
    <submittedName>
        <fullName evidence="5">Uncharacterized protein LOC106150787</fullName>
    </submittedName>
</protein>
<evidence type="ECO:0000256" key="1">
    <source>
        <dbReference type="SAM" id="MobiDB-lite"/>
    </source>
</evidence>
<feature type="domain" description="Chitin-binding type-4" evidence="3">
    <location>
        <begin position="519"/>
        <end position="675"/>
    </location>
</feature>
<keyword evidence="2" id="KW-0732">Signal</keyword>